<comment type="caution">
    <text evidence="2">The sequence shown here is derived from an EMBL/GenBank/DDBJ whole genome shotgun (WGS) entry which is preliminary data.</text>
</comment>
<feature type="transmembrane region" description="Helical" evidence="1">
    <location>
        <begin position="167"/>
        <end position="185"/>
    </location>
</feature>
<feature type="transmembrane region" description="Helical" evidence="1">
    <location>
        <begin position="282"/>
        <end position="303"/>
    </location>
</feature>
<evidence type="ECO:0008006" key="4">
    <source>
        <dbReference type="Google" id="ProtNLM"/>
    </source>
</evidence>
<feature type="transmembrane region" description="Helical" evidence="1">
    <location>
        <begin position="206"/>
        <end position="224"/>
    </location>
</feature>
<feature type="transmembrane region" description="Helical" evidence="1">
    <location>
        <begin position="107"/>
        <end position="130"/>
    </location>
</feature>
<dbReference type="AlphaFoldDB" id="A0A4U1JPB7"/>
<evidence type="ECO:0000313" key="3">
    <source>
        <dbReference type="Proteomes" id="UP000310597"/>
    </source>
</evidence>
<feature type="transmembrane region" description="Helical" evidence="1">
    <location>
        <begin position="142"/>
        <end position="161"/>
    </location>
</feature>
<keyword evidence="1" id="KW-1133">Transmembrane helix</keyword>
<keyword evidence="1" id="KW-0472">Membrane</keyword>
<feature type="transmembrane region" description="Helical" evidence="1">
    <location>
        <begin position="347"/>
        <end position="367"/>
    </location>
</feature>
<proteinExistence type="predicted"/>
<protein>
    <recommendedName>
        <fullName evidence="4">Membrane protein involved in the export of O-antigen and teichoic acid</fullName>
    </recommendedName>
</protein>
<dbReference type="OrthoDB" id="7874475at2"/>
<feature type="transmembrane region" description="Helical" evidence="1">
    <location>
        <begin position="78"/>
        <end position="101"/>
    </location>
</feature>
<accession>A0A4U1JPB7</accession>
<reference evidence="2 3" key="1">
    <citation type="submission" date="2019-04" db="EMBL/GenBank/DDBJ databases">
        <title>Draft Whole-Genome sequence of the purple photosynthetic bacterium Rhodobacter capsulatus SP108 with an indigenous class A beta-lactamase.</title>
        <authorList>
            <person name="Robertson S."/>
            <person name="Meyer T.E."/>
            <person name="Kyndt J.A."/>
        </authorList>
    </citation>
    <scope>NUCLEOTIDE SEQUENCE [LARGE SCALE GENOMIC DNA]</scope>
    <source>
        <strain evidence="2 3">SP108</strain>
    </source>
</reference>
<dbReference type="Proteomes" id="UP000310597">
    <property type="component" value="Unassembled WGS sequence"/>
</dbReference>
<name>A0A4U1JPB7_RHOCA</name>
<feature type="transmembrane region" description="Helical" evidence="1">
    <location>
        <begin position="373"/>
        <end position="392"/>
    </location>
</feature>
<organism evidence="2 3">
    <name type="scientific">Rhodobacter capsulatus</name>
    <name type="common">Rhodopseudomonas capsulata</name>
    <dbReference type="NCBI Taxonomy" id="1061"/>
    <lineage>
        <taxon>Bacteria</taxon>
        <taxon>Pseudomonadati</taxon>
        <taxon>Pseudomonadota</taxon>
        <taxon>Alphaproteobacteria</taxon>
        <taxon>Rhodobacterales</taxon>
        <taxon>Rhodobacter group</taxon>
        <taxon>Rhodobacter</taxon>
    </lineage>
</organism>
<gene>
    <name evidence="2" type="ORF">FBT96_12550</name>
</gene>
<feature type="transmembrane region" description="Helical" evidence="1">
    <location>
        <begin position="244"/>
        <end position="262"/>
    </location>
</feature>
<evidence type="ECO:0000313" key="2">
    <source>
        <dbReference type="EMBL" id="TKD17835.1"/>
    </source>
</evidence>
<feature type="transmembrane region" description="Helical" evidence="1">
    <location>
        <begin position="46"/>
        <end position="66"/>
    </location>
</feature>
<sequence>MSGYAALLKIVRFGMIRVVPGLFNFALIPWLLVTLGPAAYGVYSTWLGYAALVANTVAAIVTQPMFRYLPHRPEERDLFTGFALVAACVAAALSGGIFLSLGVSTTFALGFAAFSFGTVIGASVGVDFVLSQRVMRLASFETLRILSILGVLALPLLRGLPLRTEDVVLGLAVSNLLPILLLAGRPRLALPSRAWLLRTLSYGAKSATWLVMAGLPMVSAKTILMQAMPEHAFGAYTAVADLTYRGFALANAALMMWAFPLLSAQFDAGEVAESRRTLRFTLLVYAGLGAAAVAGLLGGITLFQIDAAALPGGMIGVALITLASFGWHGMSIAHKPFEMTQRTTQMAALMALGVACFYASTFGLIRLAGFEAFYVVILSLITVALVYGGIGLSQKLER</sequence>
<dbReference type="EMBL" id="SWJZ01000051">
    <property type="protein sequence ID" value="TKD17835.1"/>
    <property type="molecule type" value="Genomic_DNA"/>
</dbReference>
<evidence type="ECO:0000256" key="1">
    <source>
        <dbReference type="SAM" id="Phobius"/>
    </source>
</evidence>
<feature type="transmembrane region" description="Helical" evidence="1">
    <location>
        <begin position="21"/>
        <end position="40"/>
    </location>
</feature>
<feature type="transmembrane region" description="Helical" evidence="1">
    <location>
        <begin position="309"/>
        <end position="327"/>
    </location>
</feature>
<keyword evidence="1" id="KW-0812">Transmembrane</keyword>